<keyword evidence="1" id="KW-1133">Transmembrane helix</keyword>
<gene>
    <name evidence="2" type="ordered locus">Desor_3258</name>
</gene>
<dbReference type="HOGENOM" id="CLU_1270612_0_0_9"/>
<reference evidence="2 3" key="2">
    <citation type="journal article" date="2012" name="J. Bacteriol.">
        <title>Complete genome sequences of Desulfosporosinus orientis DSM765T, Desulfosporosinus youngiae DSM17734T, Desulfosporosinus meridiei DSM13257T, and Desulfosporosinus acidiphilus DSM22704T.</title>
        <authorList>
            <person name="Pester M."/>
            <person name="Brambilla E."/>
            <person name="Alazard D."/>
            <person name="Rattei T."/>
            <person name="Weinmaier T."/>
            <person name="Han J."/>
            <person name="Lucas S."/>
            <person name="Lapidus A."/>
            <person name="Cheng J.F."/>
            <person name="Goodwin L."/>
            <person name="Pitluck S."/>
            <person name="Peters L."/>
            <person name="Ovchinnikova G."/>
            <person name="Teshima H."/>
            <person name="Detter J.C."/>
            <person name="Han C.S."/>
            <person name="Tapia R."/>
            <person name="Land M.L."/>
            <person name="Hauser L."/>
            <person name="Kyrpides N.C."/>
            <person name="Ivanova N.N."/>
            <person name="Pagani I."/>
            <person name="Huntmann M."/>
            <person name="Wei C.L."/>
            <person name="Davenport K.W."/>
            <person name="Daligault H."/>
            <person name="Chain P.S."/>
            <person name="Chen A."/>
            <person name="Mavromatis K."/>
            <person name="Markowitz V."/>
            <person name="Szeto E."/>
            <person name="Mikhailova N."/>
            <person name="Pati A."/>
            <person name="Wagner M."/>
            <person name="Woyke T."/>
            <person name="Ollivier B."/>
            <person name="Klenk H.P."/>
            <person name="Spring S."/>
            <person name="Loy A."/>
        </authorList>
    </citation>
    <scope>NUCLEOTIDE SEQUENCE [LARGE SCALE GENOMIC DNA]</scope>
    <source>
        <strain evidence="3">ATCC 19365 / DSM 765 / NCIMB 8382 / VKM B-1628</strain>
    </source>
</reference>
<dbReference type="Proteomes" id="UP000006346">
    <property type="component" value="Chromosome"/>
</dbReference>
<proteinExistence type="predicted"/>
<name>G7WBK3_DESOD</name>
<dbReference type="KEGG" id="dor:Desor_3258"/>
<evidence type="ECO:0000313" key="2">
    <source>
        <dbReference type="EMBL" id="AET68761.1"/>
    </source>
</evidence>
<evidence type="ECO:0000313" key="3">
    <source>
        <dbReference type="Proteomes" id="UP000006346"/>
    </source>
</evidence>
<dbReference type="eggNOG" id="ENOG5033Y7J">
    <property type="taxonomic scope" value="Bacteria"/>
</dbReference>
<accession>G7WBK3</accession>
<dbReference type="PATRIC" id="fig|768706.3.peg.3284"/>
<keyword evidence="1" id="KW-0812">Transmembrane</keyword>
<dbReference type="STRING" id="768706.Desor_3258"/>
<reference evidence="3" key="1">
    <citation type="submission" date="2011-11" db="EMBL/GenBank/DDBJ databases">
        <title>Complete sequence of Desulfosporosinus orientis DSM 765.</title>
        <authorList>
            <person name="Lucas S."/>
            <person name="Han J."/>
            <person name="Lapidus A."/>
            <person name="Cheng J.-F."/>
            <person name="Goodwin L."/>
            <person name="Pitluck S."/>
            <person name="Peters L."/>
            <person name="Ovchinnikova G."/>
            <person name="Teshima H."/>
            <person name="Detter J.C."/>
            <person name="Han C."/>
            <person name="Tapia R."/>
            <person name="Land M."/>
            <person name="Hauser L."/>
            <person name="Kyrpides N."/>
            <person name="Ivanova N."/>
            <person name="Pagani I."/>
            <person name="Pester M."/>
            <person name="Spring S."/>
            <person name="Ollivier B."/>
            <person name="Rattei T."/>
            <person name="Klenk H.-P."/>
            <person name="Wagner M."/>
            <person name="Loy A."/>
            <person name="Woyke T."/>
        </authorList>
    </citation>
    <scope>NUCLEOTIDE SEQUENCE [LARGE SCALE GENOMIC DNA]</scope>
    <source>
        <strain evidence="3">ATCC 19365 / DSM 765 / NCIMB 8382 / VKM B-1628</strain>
    </source>
</reference>
<feature type="transmembrane region" description="Helical" evidence="1">
    <location>
        <begin position="12"/>
        <end position="32"/>
    </location>
</feature>
<evidence type="ECO:0000256" key="1">
    <source>
        <dbReference type="SAM" id="Phobius"/>
    </source>
</evidence>
<organism evidence="2 3">
    <name type="scientific">Desulfosporosinus orientis (strain ATCC 19365 / DSM 765 / NCIMB 8382 / VKM B-1628 / Singapore I)</name>
    <name type="common">Desulfotomaculum orientis</name>
    <dbReference type="NCBI Taxonomy" id="768706"/>
    <lineage>
        <taxon>Bacteria</taxon>
        <taxon>Bacillati</taxon>
        <taxon>Bacillota</taxon>
        <taxon>Clostridia</taxon>
        <taxon>Eubacteriales</taxon>
        <taxon>Desulfitobacteriaceae</taxon>
        <taxon>Desulfosporosinus</taxon>
    </lineage>
</organism>
<dbReference type="OrthoDB" id="1795770at2"/>
<feature type="transmembrane region" description="Helical" evidence="1">
    <location>
        <begin position="170"/>
        <end position="189"/>
    </location>
</feature>
<sequence>MFLKKGPIDRELISGVIIFISLFSILLSMAGIKLFDVKVTNIELIDRGLYSVITDNGPVNIAKDDIMRIEKTYTKTALTGSPVEFDKIYTTKGFIYISSTDPYYSIAKQLMNSVDFENKTDSKQDHKNKGFEVFDQSVNGSLKLVKPFSYAIGLSAKEAGIVSSILSIQYVMLALGGFALMVLIFPLRLETSFHNRSMPVAEPEYYSDDEQFDAVAK</sequence>
<keyword evidence="3" id="KW-1185">Reference proteome</keyword>
<dbReference type="RefSeq" id="WP_014185569.1">
    <property type="nucleotide sequence ID" value="NC_016584.1"/>
</dbReference>
<dbReference type="EMBL" id="CP003108">
    <property type="protein sequence ID" value="AET68761.1"/>
    <property type="molecule type" value="Genomic_DNA"/>
</dbReference>
<dbReference type="AlphaFoldDB" id="G7WBK3"/>
<protein>
    <submittedName>
        <fullName evidence="2">Uncharacterized protein</fullName>
    </submittedName>
</protein>
<keyword evidence="1" id="KW-0472">Membrane</keyword>